<proteinExistence type="inferred from homology"/>
<dbReference type="PANTHER" id="PTHR34469">
    <property type="entry name" value="PHOTOSYSTEM II REACTION CENTER PROTEIN H"/>
    <property type="match status" value="1"/>
</dbReference>
<dbReference type="NCBIfam" id="NF002728">
    <property type="entry name" value="PRK02624.1"/>
    <property type="match status" value="1"/>
</dbReference>
<gene>
    <name evidence="7 8" type="primary">psbH</name>
    <name evidence="8" type="ORF">PROH_02850</name>
</gene>
<evidence type="ECO:0000256" key="7">
    <source>
        <dbReference type="HAMAP-Rule" id="MF_00752"/>
    </source>
</evidence>
<sequence>MGQKTALSNFLKPFNSNAGKVVPGWGTTPLMGLFMGLLFVFLLIILQIYNSTIVLDAFSVNVGG</sequence>
<dbReference type="PANTHER" id="PTHR34469:SF4">
    <property type="entry name" value="PHOTOSYSTEM II REACTION CENTER PROTEIN H"/>
    <property type="match status" value="1"/>
</dbReference>
<comment type="subunit">
    <text evidence="7">PSII is composed of 1 copy each of membrane proteins PsbA, PsbB, PsbC, PsbD, PsbE, PsbF, PsbH, PsbI, PsbJ, PsbK, PsbL, PsbM, PsbT, PsbX, PsbY, PsbZ, Psb30/Ycf12, peripheral proteins PsbO, CyanoQ (PsbQ), PsbU, PsbV and a large number of cofactors. It forms dimeric complexes.</text>
</comment>
<dbReference type="Proteomes" id="UP000034681">
    <property type="component" value="Unassembled WGS sequence"/>
</dbReference>
<name>A0A0M2Q2Z5_PROHO</name>
<keyword evidence="3 7" id="KW-0812">Transmembrane</keyword>
<dbReference type="GO" id="GO:0031676">
    <property type="term" value="C:plasma membrane-derived thylakoid membrane"/>
    <property type="evidence" value="ECO:0007669"/>
    <property type="project" value="UniProtKB-SubCell"/>
</dbReference>
<dbReference type="HAMAP" id="MF_00752">
    <property type="entry name" value="PSII_PsbH"/>
    <property type="match status" value="1"/>
</dbReference>
<keyword evidence="4 7" id="KW-1133">Transmembrane helix</keyword>
<dbReference type="EMBL" id="AJTX02000002">
    <property type="protein sequence ID" value="KKJ01314.1"/>
    <property type="molecule type" value="Genomic_DNA"/>
</dbReference>
<evidence type="ECO:0000256" key="4">
    <source>
        <dbReference type="ARBA" id="ARBA00022989"/>
    </source>
</evidence>
<dbReference type="InterPro" id="IPR036863">
    <property type="entry name" value="PSII_PsbH_sf"/>
</dbReference>
<feature type="transmembrane region" description="Helical" evidence="7">
    <location>
        <begin position="30"/>
        <end position="49"/>
    </location>
</feature>
<evidence type="ECO:0000313" key="8">
    <source>
        <dbReference type="EMBL" id="KKJ01314.1"/>
    </source>
</evidence>
<dbReference type="AlphaFoldDB" id="A0A0M2Q2Z5"/>
<evidence type="ECO:0000256" key="6">
    <source>
        <dbReference type="ARBA" id="ARBA00023276"/>
    </source>
</evidence>
<dbReference type="GO" id="GO:0009523">
    <property type="term" value="C:photosystem II"/>
    <property type="evidence" value="ECO:0007669"/>
    <property type="project" value="UniProtKB-KW"/>
</dbReference>
<comment type="subcellular location">
    <subcellularLocation>
        <location evidence="7">Cellular thylakoid membrane</location>
        <topology evidence="7">Single-pass membrane protein</topology>
    </subcellularLocation>
    <subcellularLocation>
        <location evidence="1">Membrane</location>
        <topology evidence="1">Single-pass membrane protein</topology>
    </subcellularLocation>
</comment>
<accession>A0A0M2Q2Z5</accession>
<dbReference type="SUPFAM" id="SSF161025">
    <property type="entry name" value="Photosystem II 10 kDa phosphoprotein PsbH"/>
    <property type="match status" value="1"/>
</dbReference>
<dbReference type="SMR" id="A0A0M2Q2Z5"/>
<comment type="caution">
    <text evidence="8">The sequence shown here is derived from an EMBL/GenBank/DDBJ whole genome shotgun (WGS) entry which is preliminary data.</text>
</comment>
<keyword evidence="2 7" id="KW-0602">Photosynthesis</keyword>
<protein>
    <recommendedName>
        <fullName evidence="7">Photosystem II reaction center protein H</fullName>
        <shortName evidence="7">PSII-H</shortName>
    </recommendedName>
</protein>
<dbReference type="Gene3D" id="1.20.5.880">
    <property type="entry name" value="Photosystem II reaction center protein H"/>
    <property type="match status" value="1"/>
</dbReference>
<evidence type="ECO:0000256" key="1">
    <source>
        <dbReference type="ARBA" id="ARBA00004167"/>
    </source>
</evidence>
<organism evidence="8 9">
    <name type="scientific">Prochlorothrix hollandica PCC 9006 = CALU 1027</name>
    <dbReference type="NCBI Taxonomy" id="317619"/>
    <lineage>
        <taxon>Bacteria</taxon>
        <taxon>Bacillati</taxon>
        <taxon>Cyanobacteriota</taxon>
        <taxon>Cyanophyceae</taxon>
        <taxon>Prochlorotrichales</taxon>
        <taxon>Prochlorotrichaceae</taxon>
        <taxon>Prochlorothrix</taxon>
    </lineage>
</organism>
<reference evidence="8" key="1">
    <citation type="submission" date="2012-04" db="EMBL/GenBank/DDBJ databases">
        <authorList>
            <person name="Borisov I.G."/>
            <person name="Ivanikova N.V."/>
            <person name="Pinevich A.V."/>
        </authorList>
    </citation>
    <scope>NUCLEOTIDE SEQUENCE</scope>
    <source>
        <strain evidence="8">CALU 1027</strain>
    </source>
</reference>
<dbReference type="RefSeq" id="WP_016924180.1">
    <property type="nucleotide sequence ID" value="NZ_KB235941.1"/>
</dbReference>
<evidence type="ECO:0000313" key="9">
    <source>
        <dbReference type="Proteomes" id="UP000034681"/>
    </source>
</evidence>
<dbReference type="InterPro" id="IPR001056">
    <property type="entry name" value="PSII_PsbH"/>
</dbReference>
<keyword evidence="5 7" id="KW-0472">Membrane</keyword>
<keyword evidence="9" id="KW-1185">Reference proteome</keyword>
<dbReference type="GO" id="GO:0042301">
    <property type="term" value="F:phosphate ion binding"/>
    <property type="evidence" value="ECO:0007669"/>
    <property type="project" value="InterPro"/>
</dbReference>
<evidence type="ECO:0000256" key="3">
    <source>
        <dbReference type="ARBA" id="ARBA00022692"/>
    </source>
</evidence>
<dbReference type="GO" id="GO:0050821">
    <property type="term" value="P:protein stabilization"/>
    <property type="evidence" value="ECO:0007669"/>
    <property type="project" value="InterPro"/>
</dbReference>
<keyword evidence="7" id="KW-0793">Thylakoid</keyword>
<comment type="function">
    <text evidence="7">One of the components of the core complex of photosystem II (PSII), required for its stability and/or assembly. PSII is a light-driven water:plastoquinone oxidoreductase that uses light energy to abstract electrons from H(2)O, generating O(2) and a proton gradient subsequently used for ATP formation. It consists of a core antenna complex that captures photons, and an electron transfer chain that converts photonic excitation into a charge separation.</text>
</comment>
<keyword evidence="6 7" id="KW-0604">Photosystem II</keyword>
<dbReference type="GO" id="GO:0015979">
    <property type="term" value="P:photosynthesis"/>
    <property type="evidence" value="ECO:0007669"/>
    <property type="project" value="UniProtKB-UniRule"/>
</dbReference>
<dbReference type="STRING" id="317619.GCA_000332315_03766"/>
<evidence type="ECO:0000256" key="5">
    <source>
        <dbReference type="ARBA" id="ARBA00023136"/>
    </source>
</evidence>
<evidence type="ECO:0000256" key="2">
    <source>
        <dbReference type="ARBA" id="ARBA00022531"/>
    </source>
</evidence>
<dbReference type="Pfam" id="PF00737">
    <property type="entry name" value="PsbH"/>
    <property type="match status" value="1"/>
</dbReference>
<comment type="similarity">
    <text evidence="7">Belongs to the PsbH family.</text>
</comment>